<comment type="cofactor">
    <cofactor evidence="1 5">
        <name>heme</name>
        <dbReference type="ChEBI" id="CHEBI:30413"/>
    </cofactor>
</comment>
<dbReference type="PANTHER" id="PTHR24305">
    <property type="entry name" value="CYTOCHROME P450"/>
    <property type="match status" value="1"/>
</dbReference>
<feature type="region of interest" description="Disordered" evidence="6">
    <location>
        <begin position="620"/>
        <end position="661"/>
    </location>
</feature>
<dbReference type="AlphaFoldDB" id="A0A8H4W1R6"/>
<dbReference type="GO" id="GO:0020037">
    <property type="term" value="F:heme binding"/>
    <property type="evidence" value="ECO:0007669"/>
    <property type="project" value="InterPro"/>
</dbReference>
<feature type="domain" description="N-acetyltransferase" evidence="7">
    <location>
        <begin position="678"/>
        <end position="761"/>
    </location>
</feature>
<dbReference type="InterPro" id="IPR002401">
    <property type="entry name" value="Cyt_P450_E_grp-I"/>
</dbReference>
<dbReference type="PRINTS" id="PR00385">
    <property type="entry name" value="P450"/>
</dbReference>
<dbReference type="InterPro" id="IPR001128">
    <property type="entry name" value="Cyt_P450"/>
</dbReference>
<evidence type="ECO:0000256" key="3">
    <source>
        <dbReference type="ARBA" id="ARBA00022723"/>
    </source>
</evidence>
<comment type="similarity">
    <text evidence="2">Belongs to the cytochrome P450 family.</text>
</comment>
<reference evidence="8 9" key="1">
    <citation type="submission" date="2020-03" db="EMBL/GenBank/DDBJ databases">
        <title>Draft Genome Sequence of Cudoniella acicularis.</title>
        <authorList>
            <person name="Buettner E."/>
            <person name="Kellner H."/>
        </authorList>
    </citation>
    <scope>NUCLEOTIDE SEQUENCE [LARGE SCALE GENOMIC DNA]</scope>
    <source>
        <strain evidence="8 9">DSM 108380</strain>
    </source>
</reference>
<accession>A0A8H4W1R6</accession>
<organism evidence="8 9">
    <name type="scientific">Cudoniella acicularis</name>
    <dbReference type="NCBI Taxonomy" id="354080"/>
    <lineage>
        <taxon>Eukaryota</taxon>
        <taxon>Fungi</taxon>
        <taxon>Dikarya</taxon>
        <taxon>Ascomycota</taxon>
        <taxon>Pezizomycotina</taxon>
        <taxon>Leotiomycetes</taxon>
        <taxon>Helotiales</taxon>
        <taxon>Tricladiaceae</taxon>
        <taxon>Cudoniella</taxon>
    </lineage>
</organism>
<keyword evidence="5" id="KW-0349">Heme</keyword>
<feature type="binding site" description="axial binding residue" evidence="5">
    <location>
        <position position="462"/>
    </location>
    <ligand>
        <name>heme</name>
        <dbReference type="ChEBI" id="CHEBI:30413"/>
    </ligand>
    <ligandPart>
        <name>Fe</name>
        <dbReference type="ChEBI" id="CHEBI:18248"/>
    </ligandPart>
</feature>
<dbReference type="SUPFAM" id="SSF48264">
    <property type="entry name" value="Cytochrome P450"/>
    <property type="match status" value="1"/>
</dbReference>
<dbReference type="GO" id="GO:0016705">
    <property type="term" value="F:oxidoreductase activity, acting on paired donors, with incorporation or reduction of molecular oxygen"/>
    <property type="evidence" value="ECO:0007669"/>
    <property type="project" value="InterPro"/>
</dbReference>
<dbReference type="InterPro" id="IPR017972">
    <property type="entry name" value="Cyt_P450_CS"/>
</dbReference>
<dbReference type="SUPFAM" id="SSF55729">
    <property type="entry name" value="Acyl-CoA N-acyltransferases (Nat)"/>
    <property type="match status" value="1"/>
</dbReference>
<evidence type="ECO:0000313" key="9">
    <source>
        <dbReference type="Proteomes" id="UP000566819"/>
    </source>
</evidence>
<keyword evidence="3 5" id="KW-0479">Metal-binding</keyword>
<keyword evidence="9" id="KW-1185">Reference proteome</keyword>
<name>A0A8H4W1R6_9HELO</name>
<dbReference type="InterPro" id="IPR000182">
    <property type="entry name" value="GNAT_dom"/>
</dbReference>
<keyword evidence="4 5" id="KW-0408">Iron</keyword>
<dbReference type="PROSITE" id="PS51186">
    <property type="entry name" value="GNAT"/>
    <property type="match status" value="1"/>
</dbReference>
<evidence type="ECO:0000256" key="2">
    <source>
        <dbReference type="ARBA" id="ARBA00010617"/>
    </source>
</evidence>
<evidence type="ECO:0000313" key="8">
    <source>
        <dbReference type="EMBL" id="KAF4628575.1"/>
    </source>
</evidence>
<dbReference type="CDD" id="cd04301">
    <property type="entry name" value="NAT_SF"/>
    <property type="match status" value="1"/>
</dbReference>
<dbReference type="PRINTS" id="PR00463">
    <property type="entry name" value="EP450I"/>
</dbReference>
<dbReference type="PROSITE" id="PS00086">
    <property type="entry name" value="CYTOCHROME_P450"/>
    <property type="match status" value="1"/>
</dbReference>
<dbReference type="Pfam" id="PF13508">
    <property type="entry name" value="Acetyltransf_7"/>
    <property type="match status" value="1"/>
</dbReference>
<dbReference type="InterPro" id="IPR036396">
    <property type="entry name" value="Cyt_P450_sf"/>
</dbReference>
<evidence type="ECO:0000256" key="5">
    <source>
        <dbReference type="PIRSR" id="PIRSR602401-1"/>
    </source>
</evidence>
<dbReference type="EMBL" id="JAAMPI010000792">
    <property type="protein sequence ID" value="KAF4628575.1"/>
    <property type="molecule type" value="Genomic_DNA"/>
</dbReference>
<dbReference type="Gene3D" id="1.10.630.10">
    <property type="entry name" value="Cytochrome P450"/>
    <property type="match status" value="1"/>
</dbReference>
<evidence type="ECO:0000259" key="7">
    <source>
        <dbReference type="PROSITE" id="PS51186"/>
    </source>
</evidence>
<dbReference type="GO" id="GO:0016747">
    <property type="term" value="F:acyltransferase activity, transferring groups other than amino-acyl groups"/>
    <property type="evidence" value="ECO:0007669"/>
    <property type="project" value="InterPro"/>
</dbReference>
<sequence length="849" mass="94852">MTVTEFLLTHKLEAASLITLATLSYLLCNTIYRLFFSPLSKIPGPRITNITGLIEANALKNQHRTKWVSSLFVQNPGAVAVRTGPAAVSFNHPDAVKAIYGHGKGGEEFGKSSWYDSFSTTGESLFSSRSKKRHAAKRRMVSHGFSTQALTLFEPYVDLTLSKFLHKMDESAQSGEPFDIYFWFELFTMDLMGELALGDNFGVIEAGKPARYSTLVEQSQRYGNLSGVLPFGKWNVKVLSWVPLPYVKKLWKARVEYLDYARRALEKRFRDERKEVVEKKGKIRQDIMQRFIEARDPETGGKMSFAELRAETSSLMVAGASTGSVTMSWMTYYLCKNPAIKDKIIKQLQEMFPDNIDGSKSIPFAKLNKLSLLEAVQTECLRLHPPIGYAMPRDTPPQGATICGLYIPGNIAVGVPAAIIGRNATVYKNPDRFEPERWLDETADLATMKTCFLGFGFGSRQCIGRNVATQFVMKMMATLLLRYEIELEEKDLVLGTKEFTILKPDQRWNVVLREKTPFSASSPKYEMGSPPTFSLLPASPSQIPKLAHISSLAFKTDTHTLLKTLSTGSDHAEEMSSVLQIWMARPQGKCKIMCAALSIGMIVGWACWAFVGFDFEEPSASPELSSKEEGTGNKMQQKEELQASSKTKTKAGVASQPKPQKIQELENITNDSMSTWQAKLSPPGPKNMILVVIAVDPSFQGQGVGRSLIQWRTKFSDEKGIYTWVHASEAGWKIFEKEGFSEVGRLRVDLDEHASEGLEVKVGPSAQDYSKLGMTSLSDATQCKDNTAISLLHNPAMTRTKYRYVREAISLAMHVIKATPDPNANAKIIELKHVFTPCYARRPSFRNYH</sequence>
<dbReference type="InterPro" id="IPR050121">
    <property type="entry name" value="Cytochrome_P450_monoxygenase"/>
</dbReference>
<gene>
    <name evidence="8" type="ORF">G7Y89_g9578</name>
</gene>
<dbReference type="Proteomes" id="UP000566819">
    <property type="component" value="Unassembled WGS sequence"/>
</dbReference>
<proteinExistence type="inferred from homology"/>
<dbReference type="PANTHER" id="PTHR24305:SF166">
    <property type="entry name" value="CYTOCHROME P450 12A4, MITOCHONDRIAL-RELATED"/>
    <property type="match status" value="1"/>
</dbReference>
<dbReference type="Pfam" id="PF00067">
    <property type="entry name" value="p450"/>
    <property type="match status" value="1"/>
</dbReference>
<feature type="compositionally biased region" description="Basic and acidic residues" evidence="6">
    <location>
        <begin position="625"/>
        <end position="641"/>
    </location>
</feature>
<protein>
    <recommendedName>
        <fullName evidence="7">N-acetyltransferase domain-containing protein</fullName>
    </recommendedName>
</protein>
<dbReference type="GO" id="GO:0005506">
    <property type="term" value="F:iron ion binding"/>
    <property type="evidence" value="ECO:0007669"/>
    <property type="project" value="InterPro"/>
</dbReference>
<evidence type="ECO:0000256" key="4">
    <source>
        <dbReference type="ARBA" id="ARBA00023004"/>
    </source>
</evidence>
<dbReference type="OrthoDB" id="1470350at2759"/>
<dbReference type="Gene3D" id="3.40.630.30">
    <property type="match status" value="1"/>
</dbReference>
<comment type="caution">
    <text evidence="8">The sequence shown here is derived from an EMBL/GenBank/DDBJ whole genome shotgun (WGS) entry which is preliminary data.</text>
</comment>
<dbReference type="GO" id="GO:0004497">
    <property type="term" value="F:monooxygenase activity"/>
    <property type="evidence" value="ECO:0007669"/>
    <property type="project" value="InterPro"/>
</dbReference>
<evidence type="ECO:0000256" key="1">
    <source>
        <dbReference type="ARBA" id="ARBA00001971"/>
    </source>
</evidence>
<evidence type="ECO:0000256" key="6">
    <source>
        <dbReference type="SAM" id="MobiDB-lite"/>
    </source>
</evidence>
<dbReference type="InterPro" id="IPR016181">
    <property type="entry name" value="Acyl_CoA_acyltransferase"/>
</dbReference>